<dbReference type="InterPro" id="IPR014710">
    <property type="entry name" value="RmlC-like_jellyroll"/>
</dbReference>
<dbReference type="RefSeq" id="WP_046503494.1">
    <property type="nucleotide sequence ID" value="NZ_LANI01000003.1"/>
</dbReference>
<keyword evidence="2" id="KW-1185">Reference proteome</keyword>
<reference evidence="1 2" key="1">
    <citation type="submission" date="2015-03" db="EMBL/GenBank/DDBJ databases">
        <title>Genome sequence of Kiloniella sp. P1-1, isolated from the gut microflora of Pacific white shrimp, Penaeus vannamei.</title>
        <authorList>
            <person name="Shao Z."/>
            <person name="Wang L."/>
            <person name="Li X."/>
        </authorList>
    </citation>
    <scope>NUCLEOTIDE SEQUENCE [LARGE SCALE GENOMIC DNA]</scope>
    <source>
        <strain evidence="1 2">P1-1</strain>
    </source>
</reference>
<dbReference type="AlphaFoldDB" id="A0A0M2RB94"/>
<sequence length="103" mass="11392">MKFFKSSDFTGDRAWAALDLSVVEGASVRVHWTDEPYKWHVNDGNEVFVVLEGQVRMFFKQGGETEQHMMGAGSICVAEEGDEHVAHPQGAARVLVIEKVGSI</sequence>
<dbReference type="STRING" id="1549748.WH95_04255"/>
<gene>
    <name evidence="1" type="ORF">WH95_04255</name>
</gene>
<dbReference type="Proteomes" id="UP000034491">
    <property type="component" value="Unassembled WGS sequence"/>
</dbReference>
<dbReference type="Gene3D" id="2.60.120.10">
    <property type="entry name" value="Jelly Rolls"/>
    <property type="match status" value="1"/>
</dbReference>
<dbReference type="PATRIC" id="fig|1549748.8.peg.2329"/>
<name>A0A0M2RB94_9PROT</name>
<proteinExistence type="predicted"/>
<organism evidence="1 2">
    <name type="scientific">Kiloniella litopenaei</name>
    <dbReference type="NCBI Taxonomy" id="1549748"/>
    <lineage>
        <taxon>Bacteria</taxon>
        <taxon>Pseudomonadati</taxon>
        <taxon>Pseudomonadota</taxon>
        <taxon>Alphaproteobacteria</taxon>
        <taxon>Rhodospirillales</taxon>
        <taxon>Kiloniellaceae</taxon>
        <taxon>Kiloniella</taxon>
    </lineage>
</organism>
<accession>A0A0M2RB94</accession>
<dbReference type="EMBL" id="LANI01000003">
    <property type="protein sequence ID" value="KKJ77674.1"/>
    <property type="molecule type" value="Genomic_DNA"/>
</dbReference>
<dbReference type="SUPFAM" id="SSF51182">
    <property type="entry name" value="RmlC-like cupins"/>
    <property type="match status" value="1"/>
</dbReference>
<evidence type="ECO:0000313" key="1">
    <source>
        <dbReference type="EMBL" id="KKJ77674.1"/>
    </source>
</evidence>
<comment type="caution">
    <text evidence="1">The sequence shown here is derived from an EMBL/GenBank/DDBJ whole genome shotgun (WGS) entry which is preliminary data.</text>
</comment>
<dbReference type="OrthoDB" id="3829432at2"/>
<dbReference type="InterPro" id="IPR011051">
    <property type="entry name" value="RmlC_Cupin_sf"/>
</dbReference>
<protein>
    <submittedName>
        <fullName evidence="1">Cupin</fullName>
    </submittedName>
</protein>
<evidence type="ECO:0000313" key="2">
    <source>
        <dbReference type="Proteomes" id="UP000034491"/>
    </source>
</evidence>